<name>C0C290_9FIRM</name>
<keyword evidence="1" id="KW-0472">Membrane</keyword>
<dbReference type="STRING" id="553973.CLOHYLEM_05749"/>
<evidence type="ECO:0000256" key="1">
    <source>
        <dbReference type="SAM" id="Phobius"/>
    </source>
</evidence>
<evidence type="ECO:0000313" key="3">
    <source>
        <dbReference type="Proteomes" id="UP000004893"/>
    </source>
</evidence>
<comment type="caution">
    <text evidence="2">The sequence shown here is derived from an EMBL/GenBank/DDBJ whole genome shotgun (WGS) entry which is preliminary data.</text>
</comment>
<dbReference type="HOGENOM" id="CLU_3287383_0_0_9"/>
<organism evidence="2 3">
    <name type="scientific">[Clostridium] hylemonae DSM 15053</name>
    <dbReference type="NCBI Taxonomy" id="553973"/>
    <lineage>
        <taxon>Bacteria</taxon>
        <taxon>Bacillati</taxon>
        <taxon>Bacillota</taxon>
        <taxon>Clostridia</taxon>
        <taxon>Lachnospirales</taxon>
        <taxon>Lachnospiraceae</taxon>
    </lineage>
</organism>
<feature type="transmembrane region" description="Helical" evidence="1">
    <location>
        <begin position="20"/>
        <end position="38"/>
    </location>
</feature>
<sequence length="40" mass="4613">MIELSEIMTVFSFYLKINGIFSDSIDLLLIISAFLLIIKF</sequence>
<proteinExistence type="predicted"/>
<evidence type="ECO:0000313" key="2">
    <source>
        <dbReference type="EMBL" id="EEG73744.1"/>
    </source>
</evidence>
<reference evidence="2" key="2">
    <citation type="submission" date="2013-06" db="EMBL/GenBank/DDBJ databases">
        <title>Draft genome sequence of Clostridium hylemonae (DSM 15053).</title>
        <authorList>
            <person name="Sudarsanam P."/>
            <person name="Ley R."/>
            <person name="Guruge J."/>
            <person name="Turnbaugh P.J."/>
            <person name="Mahowald M."/>
            <person name="Liep D."/>
            <person name="Gordon J."/>
        </authorList>
    </citation>
    <scope>NUCLEOTIDE SEQUENCE</scope>
    <source>
        <strain evidence="2">DSM 15053</strain>
    </source>
</reference>
<gene>
    <name evidence="2" type="ORF">CLOHYLEM_05749</name>
</gene>
<keyword evidence="1" id="KW-0812">Transmembrane</keyword>
<keyword evidence="1" id="KW-1133">Transmembrane helix</keyword>
<protein>
    <submittedName>
        <fullName evidence="2">Uncharacterized protein</fullName>
    </submittedName>
</protein>
<keyword evidence="3" id="KW-1185">Reference proteome</keyword>
<dbReference type="AlphaFoldDB" id="C0C290"/>
<reference evidence="2" key="1">
    <citation type="submission" date="2009-02" db="EMBL/GenBank/DDBJ databases">
        <authorList>
            <person name="Fulton L."/>
            <person name="Clifton S."/>
            <person name="Fulton B."/>
            <person name="Xu J."/>
            <person name="Minx P."/>
            <person name="Pepin K.H."/>
            <person name="Johnson M."/>
            <person name="Bhonagiri V."/>
            <person name="Nash W.E."/>
            <person name="Mardis E.R."/>
            <person name="Wilson R.K."/>
        </authorList>
    </citation>
    <scope>NUCLEOTIDE SEQUENCE [LARGE SCALE GENOMIC DNA]</scope>
    <source>
        <strain evidence="2">DSM 15053</strain>
    </source>
</reference>
<dbReference type="EMBL" id="ABYI02000022">
    <property type="protein sequence ID" value="EEG73744.1"/>
    <property type="molecule type" value="Genomic_DNA"/>
</dbReference>
<accession>C0C290</accession>
<dbReference type="Proteomes" id="UP000004893">
    <property type="component" value="Unassembled WGS sequence"/>
</dbReference>